<dbReference type="PANTHER" id="PTHR34580:SF1">
    <property type="entry name" value="PROTEIN PAFC"/>
    <property type="match status" value="1"/>
</dbReference>
<feature type="domain" description="WCX" evidence="2">
    <location>
        <begin position="260"/>
        <end position="334"/>
    </location>
</feature>
<feature type="domain" description="WYL" evidence="1">
    <location>
        <begin position="163"/>
        <end position="230"/>
    </location>
</feature>
<evidence type="ECO:0000259" key="2">
    <source>
        <dbReference type="Pfam" id="PF25583"/>
    </source>
</evidence>
<accession>A0AAI9C3T5</accession>
<dbReference type="Proteomes" id="UP001218208">
    <property type="component" value="Unassembled WGS sequence"/>
</dbReference>
<proteinExistence type="predicted"/>
<dbReference type="PANTHER" id="PTHR34580">
    <property type="match status" value="1"/>
</dbReference>
<dbReference type="InterPro" id="IPR057727">
    <property type="entry name" value="WCX_dom"/>
</dbReference>
<evidence type="ECO:0000259" key="1">
    <source>
        <dbReference type="Pfam" id="PF13280"/>
    </source>
</evidence>
<reference evidence="3" key="1">
    <citation type="submission" date="2022-07" db="EMBL/GenBank/DDBJ databases">
        <authorList>
            <consortium name="DAFM: The Division of Animal and Food Microbiology"/>
        </authorList>
    </citation>
    <scope>NUCLEOTIDE SEQUENCE</scope>
    <source>
        <strain evidence="3">19MO01SH01-2</strain>
    </source>
</reference>
<gene>
    <name evidence="3" type="ORF">QEG23_003001</name>
</gene>
<dbReference type="InterPro" id="IPR026881">
    <property type="entry name" value="WYL_dom"/>
</dbReference>
<dbReference type="EMBL" id="ABLOJW010000016">
    <property type="protein sequence ID" value="EKT4093470.1"/>
    <property type="molecule type" value="Genomic_DNA"/>
</dbReference>
<dbReference type="Pfam" id="PF25583">
    <property type="entry name" value="WCX"/>
    <property type="match status" value="1"/>
</dbReference>
<organism evidence="3 4">
    <name type="scientific">Stenotrophomonas maltophilia</name>
    <name type="common">Pseudomonas maltophilia</name>
    <name type="synonym">Xanthomonas maltophilia</name>
    <dbReference type="NCBI Taxonomy" id="40324"/>
    <lineage>
        <taxon>Bacteria</taxon>
        <taxon>Pseudomonadati</taxon>
        <taxon>Pseudomonadota</taxon>
        <taxon>Gammaproteobacteria</taxon>
        <taxon>Lysobacterales</taxon>
        <taxon>Lysobacteraceae</taxon>
        <taxon>Stenotrophomonas</taxon>
        <taxon>Stenotrophomonas maltophilia group</taxon>
    </lineage>
</organism>
<dbReference type="Pfam" id="PF13280">
    <property type="entry name" value="WYL"/>
    <property type="match status" value="1"/>
</dbReference>
<protein>
    <submittedName>
        <fullName evidence="3">WYL domain-containing protein</fullName>
    </submittedName>
</protein>
<comment type="caution">
    <text evidence="3">The sequence shown here is derived from an EMBL/GenBank/DDBJ whole genome shotgun (WGS) entry which is preliminary data.</text>
</comment>
<sequence length="355" mass="39831">MTHAIDKENRVSRNSTDTLQRQWHMLRMIPRAPRHITAGELCEGLAQRGIRAGKRTIERDLQNLLGTFPLEVDETARPFLWSWHKDANFDFMPRLSVPQGMALLLAQQHLKTLLPAATQRELQPLFQMARRELAAGVWKDWHHRTAVQPSVKTLLAPELDADVLGDVHEALALRRQLSAIYRSKGAREGRRALIHPLGLIIRGQVHYLACTFDGYQDIRQLALHRLSETQVQAAACVVPQDFDFAVYADRAGRYEDQGTVRLMARFTSAAAEHLRETPLSADQALHELADGAQVEVVATVSLDQPLRWWLRGFGSQVEVLEPASLRAEMQADVQLLAATYADTALPAARSSNNIA</sequence>
<dbReference type="InterPro" id="IPR051534">
    <property type="entry name" value="CBASS_pafABC_assoc_protein"/>
</dbReference>
<evidence type="ECO:0000313" key="3">
    <source>
        <dbReference type="EMBL" id="EKT4093470.1"/>
    </source>
</evidence>
<dbReference type="AlphaFoldDB" id="A0AAI9C3T5"/>
<evidence type="ECO:0000313" key="4">
    <source>
        <dbReference type="Proteomes" id="UP001218208"/>
    </source>
</evidence>
<dbReference type="PROSITE" id="PS52050">
    <property type="entry name" value="WYL"/>
    <property type="match status" value="1"/>
</dbReference>
<name>A0AAI9C3T5_STEMA</name>